<sequence length="205" mass="22728">MDLPDSDKNEVIRATTLAPFVFISGNDAKIRDALRVLAPHIPISILSFDLLEIQGEPSEVAIHKCNEALKMTKGNVIIEDTALCLEALGGMPGPYIKWFIHSLDLDGLYKMLVGFNSFKATVISTVAVGLYNSDGKTEVLLFEARVDGQIVSPRGNLGDRNGWDPCFEPNNQSMTYSEMDPEARKLHCARQMALRKALLHLQTRK</sequence>
<keyword evidence="2" id="KW-0378">Hydrolase</keyword>
<reference evidence="4" key="2">
    <citation type="submission" date="2020-08" db="EMBL/GenBank/DDBJ databases">
        <authorList>
            <person name="Kikuchi T."/>
        </authorList>
    </citation>
    <scope>NUCLEOTIDE SEQUENCE</scope>
    <source>
        <strain evidence="3">Ka4C1</strain>
    </source>
</reference>
<dbReference type="Proteomes" id="UP000095284">
    <property type="component" value="Unplaced"/>
</dbReference>
<dbReference type="eggNOG" id="KOG3222">
    <property type="taxonomic scope" value="Eukaryota"/>
</dbReference>
<dbReference type="EMBL" id="CAJFCV020000004">
    <property type="protein sequence ID" value="CAG9115942.1"/>
    <property type="molecule type" value="Genomic_DNA"/>
</dbReference>
<gene>
    <name evidence="3" type="ORF">BXYJ_LOCUS9086</name>
</gene>
<reference evidence="7" key="1">
    <citation type="submission" date="2016-11" db="UniProtKB">
        <authorList>
            <consortium name="WormBaseParasite"/>
        </authorList>
    </citation>
    <scope>IDENTIFICATION</scope>
</reference>
<dbReference type="WBParaSite" id="BXY_0005800.1">
    <property type="protein sequence ID" value="BXY_0005800.1"/>
    <property type="gene ID" value="BXY_0005800"/>
</dbReference>
<dbReference type="Proteomes" id="UP000659654">
    <property type="component" value="Unassembled WGS sequence"/>
</dbReference>
<dbReference type="InterPro" id="IPR002637">
    <property type="entry name" value="RdgB/HAM1"/>
</dbReference>
<dbReference type="AlphaFoldDB" id="A0A1I7RH81"/>
<dbReference type="PANTHER" id="PTHR11067">
    <property type="entry name" value="INOSINE TRIPHOSPHATE PYROPHOSPHATASE/HAM1 PROTEIN"/>
    <property type="match status" value="1"/>
</dbReference>
<dbReference type="InterPro" id="IPR029001">
    <property type="entry name" value="ITPase-like_fam"/>
</dbReference>
<protein>
    <submittedName>
        <fullName evidence="3">(pine wood nematode) hypothetical protein</fullName>
    </submittedName>
</protein>
<dbReference type="EMBL" id="CAJFDI010000004">
    <property type="protein sequence ID" value="CAD5226510.1"/>
    <property type="molecule type" value="Genomic_DNA"/>
</dbReference>
<dbReference type="SMR" id="A0A1I7RH81"/>
<evidence type="ECO:0000313" key="4">
    <source>
        <dbReference type="EMBL" id="CAG9115942.1"/>
    </source>
</evidence>
<proteinExistence type="inferred from homology"/>
<evidence type="ECO:0000256" key="2">
    <source>
        <dbReference type="ARBA" id="ARBA00022801"/>
    </source>
</evidence>
<dbReference type="GO" id="GO:0005737">
    <property type="term" value="C:cytoplasm"/>
    <property type="evidence" value="ECO:0007669"/>
    <property type="project" value="TreeGrafter"/>
</dbReference>
<dbReference type="GO" id="GO:0047429">
    <property type="term" value="F:nucleoside triphosphate diphosphatase activity"/>
    <property type="evidence" value="ECO:0007669"/>
    <property type="project" value="InterPro"/>
</dbReference>
<name>A0A1I7RH81_BURXY</name>
<dbReference type="OrthoDB" id="6288734at2759"/>
<keyword evidence="6" id="KW-1185">Reference proteome</keyword>
<dbReference type="SUPFAM" id="SSF52972">
    <property type="entry name" value="ITPase-like"/>
    <property type="match status" value="1"/>
</dbReference>
<dbReference type="Gene3D" id="3.90.950.10">
    <property type="match status" value="1"/>
</dbReference>
<comment type="similarity">
    <text evidence="1">Belongs to the HAM1 NTPase family.</text>
</comment>
<dbReference type="GO" id="GO:0009143">
    <property type="term" value="P:nucleoside triphosphate catabolic process"/>
    <property type="evidence" value="ECO:0007669"/>
    <property type="project" value="InterPro"/>
</dbReference>
<dbReference type="PANTHER" id="PTHR11067:SF9">
    <property type="entry name" value="INOSINE TRIPHOSPHATE PYROPHOSPHATASE"/>
    <property type="match status" value="1"/>
</dbReference>
<organism evidence="5 7">
    <name type="scientific">Bursaphelenchus xylophilus</name>
    <name type="common">Pinewood nematode worm</name>
    <name type="synonym">Aphelenchoides xylophilus</name>
    <dbReference type="NCBI Taxonomy" id="6326"/>
    <lineage>
        <taxon>Eukaryota</taxon>
        <taxon>Metazoa</taxon>
        <taxon>Ecdysozoa</taxon>
        <taxon>Nematoda</taxon>
        <taxon>Chromadorea</taxon>
        <taxon>Rhabditida</taxon>
        <taxon>Tylenchina</taxon>
        <taxon>Tylenchomorpha</taxon>
        <taxon>Aphelenchoidea</taxon>
        <taxon>Aphelenchoididae</taxon>
        <taxon>Bursaphelenchus</taxon>
    </lineage>
</organism>
<accession>A0A1I7RH81</accession>
<evidence type="ECO:0000313" key="5">
    <source>
        <dbReference type="Proteomes" id="UP000095284"/>
    </source>
</evidence>
<evidence type="ECO:0000313" key="6">
    <source>
        <dbReference type="Proteomes" id="UP000659654"/>
    </source>
</evidence>
<evidence type="ECO:0000313" key="3">
    <source>
        <dbReference type="EMBL" id="CAD5226510.1"/>
    </source>
</evidence>
<dbReference type="Pfam" id="PF01725">
    <property type="entry name" value="Ham1p_like"/>
    <property type="match status" value="1"/>
</dbReference>
<dbReference type="Proteomes" id="UP000582659">
    <property type="component" value="Unassembled WGS sequence"/>
</dbReference>
<evidence type="ECO:0000256" key="1">
    <source>
        <dbReference type="ARBA" id="ARBA00008023"/>
    </source>
</evidence>
<evidence type="ECO:0000313" key="7">
    <source>
        <dbReference type="WBParaSite" id="BXY_0005800.1"/>
    </source>
</evidence>